<evidence type="ECO:0000256" key="3">
    <source>
        <dbReference type="ARBA" id="ARBA00022806"/>
    </source>
</evidence>
<evidence type="ECO:0000256" key="1">
    <source>
        <dbReference type="ARBA" id="ARBA00022741"/>
    </source>
</evidence>
<evidence type="ECO:0000256" key="4">
    <source>
        <dbReference type="ARBA" id="ARBA00022840"/>
    </source>
</evidence>
<dbReference type="GO" id="GO:0005524">
    <property type="term" value="F:ATP binding"/>
    <property type="evidence" value="ECO:0007669"/>
    <property type="project" value="UniProtKB-KW"/>
</dbReference>
<dbReference type="SUPFAM" id="SSF52540">
    <property type="entry name" value="P-loop containing nucleoside triphosphate hydrolases"/>
    <property type="match status" value="1"/>
</dbReference>
<dbReference type="Proteomes" id="UP001209878">
    <property type="component" value="Unassembled WGS sequence"/>
</dbReference>
<keyword evidence="4" id="KW-0067">ATP-binding</keyword>
<name>A0AAD9KTX7_RIDPI</name>
<dbReference type="Gene3D" id="3.40.50.300">
    <property type="entry name" value="P-loop containing nucleotide triphosphate hydrolases"/>
    <property type="match status" value="1"/>
</dbReference>
<feature type="region of interest" description="Disordered" evidence="6">
    <location>
        <begin position="172"/>
        <end position="191"/>
    </location>
</feature>
<evidence type="ECO:0000259" key="7">
    <source>
        <dbReference type="Pfam" id="PF21408"/>
    </source>
</evidence>
<dbReference type="GO" id="GO:0070478">
    <property type="term" value="P:nuclear-transcribed mRNA catabolic process, 3'-5' exonucleolytic nonsense-mediated decay"/>
    <property type="evidence" value="ECO:0007669"/>
    <property type="project" value="TreeGrafter"/>
</dbReference>
<dbReference type="GO" id="GO:0016787">
    <property type="term" value="F:hydrolase activity"/>
    <property type="evidence" value="ECO:0007669"/>
    <property type="project" value="UniProtKB-KW"/>
</dbReference>
<evidence type="ECO:0000256" key="5">
    <source>
        <dbReference type="ARBA" id="ARBA00047984"/>
    </source>
</evidence>
<organism evidence="8 9">
    <name type="scientific">Ridgeia piscesae</name>
    <name type="common">Tubeworm</name>
    <dbReference type="NCBI Taxonomy" id="27915"/>
    <lineage>
        <taxon>Eukaryota</taxon>
        <taxon>Metazoa</taxon>
        <taxon>Spiralia</taxon>
        <taxon>Lophotrochozoa</taxon>
        <taxon>Annelida</taxon>
        <taxon>Polychaeta</taxon>
        <taxon>Sedentaria</taxon>
        <taxon>Canalipalpata</taxon>
        <taxon>Sabellida</taxon>
        <taxon>Siboglinidae</taxon>
        <taxon>Ridgeia</taxon>
    </lineage>
</organism>
<evidence type="ECO:0000313" key="8">
    <source>
        <dbReference type="EMBL" id="KAK2177245.1"/>
    </source>
</evidence>
<dbReference type="Gene3D" id="1.10.3380.30">
    <property type="match status" value="1"/>
</dbReference>
<dbReference type="PANTHER" id="PTHR12131:SF1">
    <property type="entry name" value="ATP-DEPENDENT RNA HELICASE SUPV3L1, MITOCHONDRIAL-RELATED"/>
    <property type="match status" value="1"/>
</dbReference>
<keyword evidence="2" id="KW-0378">Hydrolase</keyword>
<comment type="catalytic activity">
    <reaction evidence="5">
        <text>ATP + H2O = ADP + phosphate + H(+)</text>
        <dbReference type="Rhea" id="RHEA:13065"/>
        <dbReference type="ChEBI" id="CHEBI:15377"/>
        <dbReference type="ChEBI" id="CHEBI:15378"/>
        <dbReference type="ChEBI" id="CHEBI:30616"/>
        <dbReference type="ChEBI" id="CHEBI:43474"/>
        <dbReference type="ChEBI" id="CHEBI:456216"/>
        <dbReference type="EC" id="3.6.4.13"/>
    </reaction>
</comment>
<keyword evidence="1" id="KW-0547">Nucleotide-binding</keyword>
<reference evidence="8" key="1">
    <citation type="journal article" date="2023" name="Mol. Biol. Evol.">
        <title>Third-Generation Sequencing Reveals the Adaptive Role of the Epigenome in Three Deep-Sea Polychaetes.</title>
        <authorList>
            <person name="Perez M."/>
            <person name="Aroh O."/>
            <person name="Sun Y."/>
            <person name="Lan Y."/>
            <person name="Juniper S.K."/>
            <person name="Young C.R."/>
            <person name="Angers B."/>
            <person name="Qian P.Y."/>
        </authorList>
    </citation>
    <scope>NUCLEOTIDE SEQUENCE</scope>
    <source>
        <strain evidence="8">R07B-5</strain>
    </source>
</reference>
<dbReference type="InterPro" id="IPR050699">
    <property type="entry name" value="RNA-DNA_Helicase"/>
</dbReference>
<keyword evidence="9" id="KW-1185">Reference proteome</keyword>
<dbReference type="InterPro" id="IPR048392">
    <property type="entry name" value="MTR4-like_stalk"/>
</dbReference>
<dbReference type="GO" id="GO:0003724">
    <property type="term" value="F:RNA helicase activity"/>
    <property type="evidence" value="ECO:0007669"/>
    <property type="project" value="UniProtKB-EC"/>
</dbReference>
<protein>
    <recommendedName>
        <fullName evidence="7">Exosome RNA helicase MTR4-like stalk domain-containing protein</fullName>
    </recommendedName>
</protein>
<proteinExistence type="predicted"/>
<accession>A0AAD9KTX7</accession>
<evidence type="ECO:0000256" key="2">
    <source>
        <dbReference type="ARBA" id="ARBA00022801"/>
    </source>
</evidence>
<dbReference type="AlphaFoldDB" id="A0AAD9KTX7"/>
<dbReference type="EMBL" id="JAODUO010000610">
    <property type="protein sequence ID" value="KAK2177245.1"/>
    <property type="molecule type" value="Genomic_DNA"/>
</dbReference>
<sequence length="191" mass="21760">MGVYMPARLVIFDSIRKHDGKELRDLLPSEYIQMTGSAGRRGLDVTGTVIILCKGDVPEMADLRKIMLGKTTLLQSQFRLTYSIILNLMRVEQIRVEDMMKLSFSEYNTQKDVQRHQVELKGVTEKLAALPMVLDYSGDLEAYYDACEEYYGLRAEVHVSPALRFFTEDSDVTPTDTEGIVSWPGDTDRHE</sequence>
<evidence type="ECO:0000313" key="9">
    <source>
        <dbReference type="Proteomes" id="UP001209878"/>
    </source>
</evidence>
<evidence type="ECO:0000256" key="6">
    <source>
        <dbReference type="SAM" id="MobiDB-lite"/>
    </source>
</evidence>
<keyword evidence="3" id="KW-0347">Helicase</keyword>
<feature type="domain" description="Exosome RNA helicase MTR4-like stalk" evidence="7">
    <location>
        <begin position="97"/>
        <end position="158"/>
    </location>
</feature>
<gene>
    <name evidence="8" type="ORF">NP493_610g00000</name>
</gene>
<dbReference type="InterPro" id="IPR027417">
    <property type="entry name" value="P-loop_NTPase"/>
</dbReference>
<dbReference type="Pfam" id="PF21408">
    <property type="entry name" value="MTR4-like_stalk"/>
    <property type="match status" value="1"/>
</dbReference>
<dbReference type="GO" id="GO:0055087">
    <property type="term" value="C:Ski complex"/>
    <property type="evidence" value="ECO:0007669"/>
    <property type="project" value="TreeGrafter"/>
</dbReference>
<comment type="caution">
    <text evidence="8">The sequence shown here is derived from an EMBL/GenBank/DDBJ whole genome shotgun (WGS) entry which is preliminary data.</text>
</comment>
<dbReference type="PANTHER" id="PTHR12131">
    <property type="entry name" value="ATP-DEPENDENT RNA AND DNA HELICASE"/>
    <property type="match status" value="1"/>
</dbReference>